<evidence type="ECO:0000256" key="8">
    <source>
        <dbReference type="SAM" id="MobiDB-lite"/>
    </source>
</evidence>
<dbReference type="CDD" id="cd03241">
    <property type="entry name" value="ABC_RecN"/>
    <property type="match status" value="1"/>
</dbReference>
<keyword evidence="4" id="KW-0227">DNA damage</keyword>
<reference evidence="9 10" key="1">
    <citation type="submission" date="2012-08" db="EMBL/GenBank/DDBJ databases">
        <title>Whole genome shotgun sequence of Kineosphaera limosa NBRC 100340.</title>
        <authorList>
            <person name="Yoshida I."/>
            <person name="Isaki S."/>
            <person name="Hosoyama A."/>
            <person name="Tsuchikane K."/>
            <person name="Katsumata H."/>
            <person name="Ando Y."/>
            <person name="Ohji S."/>
            <person name="Hamada M."/>
            <person name="Tamura T."/>
            <person name="Yamazoe A."/>
            <person name="Yamazaki S."/>
            <person name="Fujita N."/>
        </authorList>
    </citation>
    <scope>NUCLEOTIDE SEQUENCE [LARGE SCALE GENOMIC DNA]</scope>
    <source>
        <strain evidence="9 10">NBRC 100340</strain>
    </source>
</reference>
<evidence type="ECO:0000256" key="2">
    <source>
        <dbReference type="ARBA" id="ARBA00021315"/>
    </source>
</evidence>
<gene>
    <name evidence="9" type="primary">recN</name>
    <name evidence="9" type="ORF">KILIM_035_00620</name>
</gene>
<dbReference type="AlphaFoldDB" id="K6VJI3"/>
<evidence type="ECO:0000256" key="3">
    <source>
        <dbReference type="ARBA" id="ARBA00022741"/>
    </source>
</evidence>
<dbReference type="PANTHER" id="PTHR11059:SF0">
    <property type="entry name" value="DNA REPAIR PROTEIN RECN"/>
    <property type="match status" value="1"/>
</dbReference>
<accession>K6VJI3</accession>
<evidence type="ECO:0000256" key="6">
    <source>
        <dbReference type="ARBA" id="ARBA00023204"/>
    </source>
</evidence>
<evidence type="ECO:0000313" key="10">
    <source>
        <dbReference type="Proteomes" id="UP000008366"/>
    </source>
</evidence>
<organism evidence="9 10">
    <name type="scientific">Kineosphaera limosa NBRC 100340</name>
    <dbReference type="NCBI Taxonomy" id="1184609"/>
    <lineage>
        <taxon>Bacteria</taxon>
        <taxon>Bacillati</taxon>
        <taxon>Actinomycetota</taxon>
        <taxon>Actinomycetes</taxon>
        <taxon>Micrococcales</taxon>
        <taxon>Dermatophilaceae</taxon>
        <taxon>Kineosphaera</taxon>
    </lineage>
</organism>
<dbReference type="GO" id="GO:0009432">
    <property type="term" value="P:SOS response"/>
    <property type="evidence" value="ECO:0007669"/>
    <property type="project" value="TreeGrafter"/>
</dbReference>
<evidence type="ECO:0000256" key="1">
    <source>
        <dbReference type="ARBA" id="ARBA00009441"/>
    </source>
</evidence>
<feature type="non-terminal residue" evidence="9">
    <location>
        <position position="1"/>
    </location>
</feature>
<comment type="similarity">
    <text evidence="1">Belongs to the RecN family.</text>
</comment>
<dbReference type="Gene3D" id="3.40.50.300">
    <property type="entry name" value="P-loop containing nucleotide triphosphate hydrolases"/>
    <property type="match status" value="1"/>
</dbReference>
<keyword evidence="5" id="KW-0067">ATP-binding</keyword>
<dbReference type="InterPro" id="IPR004604">
    <property type="entry name" value="DNA_recomb/repair_RecN"/>
</dbReference>
<dbReference type="InterPro" id="IPR027417">
    <property type="entry name" value="P-loop_NTPase"/>
</dbReference>
<feature type="compositionally biased region" description="Polar residues" evidence="8">
    <location>
        <begin position="269"/>
        <end position="283"/>
    </location>
</feature>
<dbReference type="eggNOG" id="COG0497">
    <property type="taxonomic scope" value="Bacteria"/>
</dbReference>
<dbReference type="SUPFAM" id="SSF52540">
    <property type="entry name" value="P-loop containing nucleoside triphosphate hydrolases"/>
    <property type="match status" value="1"/>
</dbReference>
<feature type="region of interest" description="Disordered" evidence="8">
    <location>
        <begin position="265"/>
        <end position="298"/>
    </location>
</feature>
<evidence type="ECO:0000256" key="5">
    <source>
        <dbReference type="ARBA" id="ARBA00022840"/>
    </source>
</evidence>
<evidence type="ECO:0000256" key="7">
    <source>
        <dbReference type="ARBA" id="ARBA00033408"/>
    </source>
</evidence>
<name>K6VJI3_9MICO</name>
<sequence>RHGPTTADVLAWGEQAAQRLAELAGAAQRGEEVQRELAESRLRLRARADELTAARAQAAHRLAVAVTAELAQLAMPNARVHVTVEPTQRPGPHGAETVQIALAANPGSPARSVAKAASGGELSRIMLALEVVIAQAAAARRESGCGGVGTFVFDEVDAGVGGRAALAIGQRLAALARHTQVVVVTHLPQVAAFADRHLVVHKAVDGHVTASGVHPVEADERLAELARMMAGTDSALAREHAAALLREAAGRVDNTAVGVDAQPREHATRSANHLQAVPDSTSIPRGRARRGGRVAASA</sequence>
<proteinExistence type="inferred from homology"/>
<dbReference type="GO" id="GO:0006281">
    <property type="term" value="P:DNA repair"/>
    <property type="evidence" value="ECO:0007669"/>
    <property type="project" value="UniProtKB-KW"/>
</dbReference>
<protein>
    <recommendedName>
        <fullName evidence="2">DNA repair protein RecN</fullName>
    </recommendedName>
    <alternativeName>
        <fullName evidence="7">Recombination protein N</fullName>
    </alternativeName>
</protein>
<dbReference type="STRING" id="1184609.KILIM_035_00620"/>
<comment type="caution">
    <text evidence="9">The sequence shown here is derived from an EMBL/GenBank/DDBJ whole genome shotgun (WGS) entry which is preliminary data.</text>
</comment>
<keyword evidence="3" id="KW-0547">Nucleotide-binding</keyword>
<dbReference type="Proteomes" id="UP000008366">
    <property type="component" value="Unassembled WGS sequence"/>
</dbReference>
<evidence type="ECO:0000313" key="9">
    <source>
        <dbReference type="EMBL" id="GAB96373.1"/>
    </source>
</evidence>
<dbReference type="EMBL" id="BAHD01000035">
    <property type="protein sequence ID" value="GAB96373.1"/>
    <property type="molecule type" value="Genomic_DNA"/>
</dbReference>
<dbReference type="GO" id="GO:0005524">
    <property type="term" value="F:ATP binding"/>
    <property type="evidence" value="ECO:0007669"/>
    <property type="project" value="UniProtKB-KW"/>
</dbReference>
<dbReference type="PANTHER" id="PTHR11059">
    <property type="entry name" value="DNA REPAIR PROTEIN RECN"/>
    <property type="match status" value="1"/>
</dbReference>
<keyword evidence="6" id="KW-0234">DNA repair</keyword>
<dbReference type="GO" id="GO:0006310">
    <property type="term" value="P:DNA recombination"/>
    <property type="evidence" value="ECO:0007669"/>
    <property type="project" value="InterPro"/>
</dbReference>
<dbReference type="GO" id="GO:0043590">
    <property type="term" value="C:bacterial nucleoid"/>
    <property type="evidence" value="ECO:0007669"/>
    <property type="project" value="TreeGrafter"/>
</dbReference>
<evidence type="ECO:0000256" key="4">
    <source>
        <dbReference type="ARBA" id="ARBA00022763"/>
    </source>
</evidence>
<keyword evidence="10" id="KW-1185">Reference proteome</keyword>